<sequence>MINRGLSTEISAFTTTTIFLYRSIVNDDKTRKTGDFSKKVKNHPQRRFAI</sequence>
<evidence type="ECO:0000313" key="1">
    <source>
        <dbReference type="EMBL" id="CDG85873.1"/>
    </source>
</evidence>
<protein>
    <submittedName>
        <fullName evidence="1">Uncharacterized protein</fullName>
    </submittedName>
</protein>
<proteinExistence type="predicted"/>
<organism evidence="1 2">
    <name type="scientific">Janthinobacterium agaricidamnosum NBRC 102515 = DSM 9628</name>
    <dbReference type="NCBI Taxonomy" id="1349767"/>
    <lineage>
        <taxon>Bacteria</taxon>
        <taxon>Pseudomonadati</taxon>
        <taxon>Pseudomonadota</taxon>
        <taxon>Betaproteobacteria</taxon>
        <taxon>Burkholderiales</taxon>
        <taxon>Oxalobacteraceae</taxon>
        <taxon>Janthinobacterium</taxon>
    </lineage>
</organism>
<dbReference type="KEGG" id="jag:GJA_5277"/>
<dbReference type="AlphaFoldDB" id="W0VEN6"/>
<keyword evidence="2" id="KW-1185">Reference proteome</keyword>
<dbReference type="Proteomes" id="UP000027604">
    <property type="component" value="Chromosome I"/>
</dbReference>
<gene>
    <name evidence="1" type="ORF">GJA_5277</name>
</gene>
<accession>W0VEN6</accession>
<name>W0VEN6_9BURK</name>
<reference evidence="1 2" key="1">
    <citation type="journal article" date="2015" name="Genome Announc.">
        <title>Genome Sequence of Mushroom Soft-Rot Pathogen Janthinobacterium agaricidamnosum.</title>
        <authorList>
            <person name="Graupner K."/>
            <person name="Lackner G."/>
            <person name="Hertweck C."/>
        </authorList>
    </citation>
    <scope>NUCLEOTIDE SEQUENCE [LARGE SCALE GENOMIC DNA]</scope>
    <source>
        <strain evidence="2">NBRC 102515 / DSM 9628</strain>
    </source>
</reference>
<dbReference type="HOGENOM" id="CLU_3118714_0_0_4"/>
<evidence type="ECO:0000313" key="2">
    <source>
        <dbReference type="Proteomes" id="UP000027604"/>
    </source>
</evidence>
<dbReference type="EMBL" id="HG322949">
    <property type="protein sequence ID" value="CDG85873.1"/>
    <property type="molecule type" value="Genomic_DNA"/>
</dbReference>